<evidence type="ECO:0000256" key="3">
    <source>
        <dbReference type="ARBA" id="ARBA00022833"/>
    </source>
</evidence>
<dbReference type="InterPro" id="IPR017455">
    <property type="entry name" value="Znf_FYVE-rel"/>
</dbReference>
<dbReference type="GeneID" id="20091227"/>
<dbReference type="SMART" id="SM00064">
    <property type="entry name" value="FYVE"/>
    <property type="match status" value="1"/>
</dbReference>
<dbReference type="EMBL" id="KI914013">
    <property type="protein sequence ID" value="ETV91175.1"/>
    <property type="molecule type" value="Genomic_DNA"/>
</dbReference>
<organism evidence="6">
    <name type="scientific">Aphanomyces invadans</name>
    <dbReference type="NCBI Taxonomy" id="157072"/>
    <lineage>
        <taxon>Eukaryota</taxon>
        <taxon>Sar</taxon>
        <taxon>Stramenopiles</taxon>
        <taxon>Oomycota</taxon>
        <taxon>Saprolegniomycetes</taxon>
        <taxon>Saprolegniales</taxon>
        <taxon>Verrucalvaceae</taxon>
        <taxon>Aphanomyces</taxon>
    </lineage>
</organism>
<dbReference type="PANTHER" id="PTHR13510">
    <property type="entry name" value="FYVE-FINGER-CONTAINING RAB5 EFFECTOR PROTEIN RABENOSYN-5-RELATED"/>
    <property type="match status" value="1"/>
</dbReference>
<dbReference type="InterPro" id="IPR023393">
    <property type="entry name" value="START-like_dom_sf"/>
</dbReference>
<evidence type="ECO:0000256" key="2">
    <source>
        <dbReference type="ARBA" id="ARBA00022771"/>
    </source>
</evidence>
<dbReference type="InterPro" id="IPR052727">
    <property type="entry name" value="Rab4/Rab5_effector"/>
</dbReference>
<keyword evidence="3" id="KW-0862">Zinc</keyword>
<dbReference type="PANTHER" id="PTHR13510:SF44">
    <property type="entry name" value="RABENOSYN-5"/>
    <property type="match status" value="1"/>
</dbReference>
<dbReference type="CDD" id="cd00065">
    <property type="entry name" value="FYVE_like_SF"/>
    <property type="match status" value="1"/>
</dbReference>
<dbReference type="SUPFAM" id="SSF57903">
    <property type="entry name" value="FYVE/PHD zinc finger"/>
    <property type="match status" value="1"/>
</dbReference>
<dbReference type="Gene3D" id="3.30.530.20">
    <property type="match status" value="1"/>
</dbReference>
<dbReference type="VEuPathDB" id="FungiDB:H310_14177"/>
<keyword evidence="2 4" id="KW-0863">Zinc-finger</keyword>
<dbReference type="Pfam" id="PF01363">
    <property type="entry name" value="FYVE"/>
    <property type="match status" value="1"/>
</dbReference>
<evidence type="ECO:0000256" key="4">
    <source>
        <dbReference type="PROSITE-ProRule" id="PRU00091"/>
    </source>
</evidence>
<keyword evidence="1" id="KW-0479">Metal-binding</keyword>
<feature type="domain" description="FYVE-type" evidence="5">
    <location>
        <begin position="283"/>
        <end position="342"/>
    </location>
</feature>
<dbReference type="PROSITE" id="PS50178">
    <property type="entry name" value="ZF_FYVE"/>
    <property type="match status" value="1"/>
</dbReference>
<evidence type="ECO:0000259" key="5">
    <source>
        <dbReference type="PROSITE" id="PS50178"/>
    </source>
</evidence>
<dbReference type="Gene3D" id="3.30.40.10">
    <property type="entry name" value="Zinc/RING finger domain, C3HC4 (zinc finger)"/>
    <property type="match status" value="1"/>
</dbReference>
<gene>
    <name evidence="6" type="ORF">H310_14177</name>
</gene>
<dbReference type="GO" id="GO:0008270">
    <property type="term" value="F:zinc ion binding"/>
    <property type="evidence" value="ECO:0007669"/>
    <property type="project" value="UniProtKB-KW"/>
</dbReference>
<evidence type="ECO:0000256" key="1">
    <source>
        <dbReference type="ARBA" id="ARBA00022723"/>
    </source>
</evidence>
<dbReference type="InterPro" id="IPR011011">
    <property type="entry name" value="Znf_FYVE_PHD"/>
</dbReference>
<protein>
    <recommendedName>
        <fullName evidence="5">FYVE-type domain-containing protein</fullName>
    </recommendedName>
</protein>
<dbReference type="RefSeq" id="XP_008880207.1">
    <property type="nucleotide sequence ID" value="XM_008881985.1"/>
</dbReference>
<evidence type="ECO:0000313" key="6">
    <source>
        <dbReference type="EMBL" id="ETV91175.1"/>
    </source>
</evidence>
<dbReference type="eggNOG" id="ENOG502QPNE">
    <property type="taxonomic scope" value="Eukaryota"/>
</dbReference>
<accession>A0A024TAK0</accession>
<dbReference type="AlphaFoldDB" id="A0A024TAK0"/>
<dbReference type="InterPro" id="IPR000306">
    <property type="entry name" value="Znf_FYVE"/>
</dbReference>
<dbReference type="InterPro" id="IPR013083">
    <property type="entry name" value="Znf_RING/FYVE/PHD"/>
</dbReference>
<sequence length="476" mass="52890">MTGTMAAAPPCFRPPPLTPEQKASWITLAQKACQETVRNAMTMDARPIDSVVTNPRTHRRARLRKGADATNPALEGVSAYTQLRATLSEIAAFFDSSGTTPSQAKAYARVLGDAVLDRQTLYRLVDRPTASQRRGGKVDHSISVEWAVWGAPLGFAPRDAVFLDCQDEFLFCEEASGRQRRGWIRAIHSIDVPGCGDLWSTHRIRRVHVYRSGHVFVEAHEEGMLDCYHVLVASAPSLRMPKVVQAKLMKAHVAQVLHLEEHLIVHRMLALERRRPRSTLSDAKQRTICGLCDARFGFFAPRHGACRVCRQAVCKPCSQEWRTGDSLDGTVTLCLACADTLVEENIQEMPRGAKDVSPGDTSPPVVRRASYAEHQRHDRQRNAAPDGTFTFLSSTRSMRHTVLDAEALDDVTKMTKDWQVIGAATKRSALATDELPSMTGLHHSYATVDEDDLDAALDDVVRFMLETPLQARYPET</sequence>
<name>A0A024TAK0_9STRA</name>
<reference evidence="6" key="1">
    <citation type="submission" date="2013-12" db="EMBL/GenBank/DDBJ databases">
        <title>The Genome Sequence of Aphanomyces invadans NJM9701.</title>
        <authorList>
            <consortium name="The Broad Institute Genomics Platform"/>
            <person name="Russ C."/>
            <person name="Tyler B."/>
            <person name="van West P."/>
            <person name="Dieguez-Uribeondo J."/>
            <person name="Young S.K."/>
            <person name="Zeng Q."/>
            <person name="Gargeya S."/>
            <person name="Fitzgerald M."/>
            <person name="Abouelleil A."/>
            <person name="Alvarado L."/>
            <person name="Chapman S.B."/>
            <person name="Gainer-Dewar J."/>
            <person name="Goldberg J."/>
            <person name="Griggs A."/>
            <person name="Gujja S."/>
            <person name="Hansen M."/>
            <person name="Howarth C."/>
            <person name="Imamovic A."/>
            <person name="Ireland A."/>
            <person name="Larimer J."/>
            <person name="McCowan C."/>
            <person name="Murphy C."/>
            <person name="Pearson M."/>
            <person name="Poon T.W."/>
            <person name="Priest M."/>
            <person name="Roberts A."/>
            <person name="Saif S."/>
            <person name="Shea T."/>
            <person name="Sykes S."/>
            <person name="Wortman J."/>
            <person name="Nusbaum C."/>
            <person name="Birren B."/>
        </authorList>
    </citation>
    <scope>NUCLEOTIDE SEQUENCE [LARGE SCALE GENOMIC DNA]</scope>
    <source>
        <strain evidence="6">NJM9701</strain>
    </source>
</reference>
<dbReference type="OrthoDB" id="58838at2759"/>
<proteinExistence type="predicted"/>